<keyword evidence="2" id="KW-1185">Reference proteome</keyword>
<protein>
    <submittedName>
        <fullName evidence="1">Regulator of CtrA degradation</fullName>
    </submittedName>
</protein>
<evidence type="ECO:0000313" key="2">
    <source>
        <dbReference type="Proteomes" id="UP000240996"/>
    </source>
</evidence>
<dbReference type="InterPro" id="IPR038301">
    <property type="entry name" value="AraC-like_sf"/>
</dbReference>
<dbReference type="Proteomes" id="UP000240996">
    <property type="component" value="Unassembled WGS sequence"/>
</dbReference>
<comment type="caution">
    <text evidence="1">The sequence shown here is derived from an EMBL/GenBank/DDBJ whole genome shotgun (WGS) entry which is preliminary data.</text>
</comment>
<dbReference type="EMBL" id="PZZN01000004">
    <property type="protein sequence ID" value="PTM44117.1"/>
    <property type="molecule type" value="Genomic_DNA"/>
</dbReference>
<gene>
    <name evidence="1" type="ORF">C8J24_3390</name>
</gene>
<name>A0A2T4YLH9_9SPHN</name>
<dbReference type="Gene3D" id="1.10.8.930">
    <property type="entry name" value="Protein of unknown function DUF1465"/>
    <property type="match status" value="1"/>
</dbReference>
<dbReference type="AlphaFoldDB" id="A0A2T4YLH9"/>
<proteinExistence type="predicted"/>
<sequence length="140" mass="15289">MIGALYREAMRLAEEARAYFDDTGRTDRDALEPLVRVSLSCESLKVTTRLLHVLAWLLTQRAVQAGELTRGEALDPARRLGEAPVTDDAMLAAFPPSARALITASMQLHRRVALLDAALDAPRPAASPALSMQDRLARVL</sequence>
<dbReference type="Pfam" id="PF07323">
    <property type="entry name" value="DUF1465"/>
    <property type="match status" value="1"/>
</dbReference>
<dbReference type="InterPro" id="IPR010848">
    <property type="entry name" value="DUF1465"/>
</dbReference>
<organism evidence="1 2">
    <name type="scientific">Sphingomonas aerolata</name>
    <dbReference type="NCBI Taxonomy" id="185951"/>
    <lineage>
        <taxon>Bacteria</taxon>
        <taxon>Pseudomonadati</taxon>
        <taxon>Pseudomonadota</taxon>
        <taxon>Alphaproteobacteria</taxon>
        <taxon>Sphingomonadales</taxon>
        <taxon>Sphingomonadaceae</taxon>
        <taxon>Sphingomonas</taxon>
    </lineage>
</organism>
<reference evidence="1 2" key="1">
    <citation type="submission" date="2018-04" db="EMBL/GenBank/DDBJ databases">
        <title>Genomic Encyclopedia of Type Strains, Phase III (KMG-III): the genomes of soil and plant-associated and newly described type strains.</title>
        <authorList>
            <person name="Whitman W."/>
        </authorList>
    </citation>
    <scope>NUCLEOTIDE SEQUENCE [LARGE SCALE GENOMIC DNA]</scope>
    <source>
        <strain evidence="1 2">NW12</strain>
    </source>
</reference>
<accession>A0A2T4YLH9</accession>
<evidence type="ECO:0000313" key="1">
    <source>
        <dbReference type="EMBL" id="PTM44117.1"/>
    </source>
</evidence>